<dbReference type="Gene3D" id="1.20.1090.10">
    <property type="entry name" value="Dehydroquinate synthase-like - alpha domain"/>
    <property type="match status" value="1"/>
</dbReference>
<reference evidence="5" key="1">
    <citation type="submission" date="2007-10" db="EMBL/GenBank/DDBJ databases">
        <title>Complete genome of Alkaliphilus oremlandii OhILAs.</title>
        <authorList>
            <person name="Copeland A."/>
            <person name="Lucas S."/>
            <person name="Lapidus A."/>
            <person name="Barry K."/>
            <person name="Detter J.C."/>
            <person name="Glavina del Rio T."/>
            <person name="Hammon N."/>
            <person name="Israni S."/>
            <person name="Dalin E."/>
            <person name="Tice H."/>
            <person name="Pitluck S."/>
            <person name="Chain P."/>
            <person name="Malfatti S."/>
            <person name="Shin M."/>
            <person name="Vergez L."/>
            <person name="Schmutz J."/>
            <person name="Larimer F."/>
            <person name="Land M."/>
            <person name="Hauser L."/>
            <person name="Kyrpides N."/>
            <person name="Mikhailova N."/>
            <person name="Stolz J.F."/>
            <person name="Dawson A."/>
            <person name="Fisher E."/>
            <person name="Crable B."/>
            <person name="Perera E."/>
            <person name="Lisak J."/>
            <person name="Ranganathan M."/>
            <person name="Basu P."/>
            <person name="Richardson P."/>
        </authorList>
    </citation>
    <scope>NUCLEOTIDE SEQUENCE [LARGE SCALE GENOMIC DNA]</scope>
    <source>
        <strain evidence="5">OhILAs</strain>
    </source>
</reference>
<dbReference type="GO" id="GO:1990002">
    <property type="term" value="F:methylglyoxal reductase (NADPH) (acetol producing) activity"/>
    <property type="evidence" value="ECO:0007669"/>
    <property type="project" value="TreeGrafter"/>
</dbReference>
<feature type="domain" description="Fe-containing alcohol dehydrogenase-like C-terminal" evidence="3">
    <location>
        <begin position="189"/>
        <end position="387"/>
    </location>
</feature>
<evidence type="ECO:0000313" key="5">
    <source>
        <dbReference type="Proteomes" id="UP000000269"/>
    </source>
</evidence>
<dbReference type="EMBL" id="CP000853">
    <property type="protein sequence ID" value="ABW18251.1"/>
    <property type="molecule type" value="Genomic_DNA"/>
</dbReference>
<dbReference type="GO" id="GO:0005829">
    <property type="term" value="C:cytosol"/>
    <property type="evidence" value="ECO:0007669"/>
    <property type="project" value="TreeGrafter"/>
</dbReference>
<dbReference type="InterPro" id="IPR001670">
    <property type="entry name" value="ADH_Fe/GldA"/>
</dbReference>
<dbReference type="Pfam" id="PF25137">
    <property type="entry name" value="ADH_Fe_C"/>
    <property type="match status" value="1"/>
</dbReference>
<accession>A8MM84</accession>
<dbReference type="PANTHER" id="PTHR43633:SF1">
    <property type="entry name" value="ALCOHOL DEHYDROGENASE YQHD"/>
    <property type="match status" value="1"/>
</dbReference>
<dbReference type="PROSITE" id="PS00913">
    <property type="entry name" value="ADH_IRON_1"/>
    <property type="match status" value="1"/>
</dbReference>
<dbReference type="PANTHER" id="PTHR43633">
    <property type="entry name" value="ALCOHOL DEHYDROGENASE YQHD"/>
    <property type="match status" value="1"/>
</dbReference>
<dbReference type="Gene3D" id="3.40.50.1970">
    <property type="match status" value="1"/>
</dbReference>
<dbReference type="InterPro" id="IPR056798">
    <property type="entry name" value="ADH_Fe_C"/>
</dbReference>
<gene>
    <name evidence="4" type="ordered locus">Clos_0692</name>
</gene>
<name>A8MM84_ALKOO</name>
<dbReference type="STRING" id="350688.Clos_0692"/>
<dbReference type="GO" id="GO:0046872">
    <property type="term" value="F:metal ion binding"/>
    <property type="evidence" value="ECO:0007669"/>
    <property type="project" value="InterPro"/>
</dbReference>
<dbReference type="GO" id="GO:0008106">
    <property type="term" value="F:alcohol dehydrogenase (NADP+) activity"/>
    <property type="evidence" value="ECO:0007669"/>
    <property type="project" value="TreeGrafter"/>
</dbReference>
<keyword evidence="1" id="KW-0560">Oxidoreductase</keyword>
<dbReference type="RefSeq" id="WP_012158565.1">
    <property type="nucleotide sequence ID" value="NC_009922.1"/>
</dbReference>
<dbReference type="OrthoDB" id="9801156at2"/>
<evidence type="ECO:0000259" key="2">
    <source>
        <dbReference type="Pfam" id="PF00465"/>
    </source>
</evidence>
<dbReference type="HOGENOM" id="CLU_007207_0_4_9"/>
<dbReference type="SUPFAM" id="SSF56796">
    <property type="entry name" value="Dehydroquinate synthase-like"/>
    <property type="match status" value="1"/>
</dbReference>
<dbReference type="Proteomes" id="UP000000269">
    <property type="component" value="Chromosome"/>
</dbReference>
<dbReference type="AlphaFoldDB" id="A8MM84"/>
<keyword evidence="5" id="KW-1185">Reference proteome</keyword>
<evidence type="ECO:0000313" key="4">
    <source>
        <dbReference type="EMBL" id="ABW18251.1"/>
    </source>
</evidence>
<evidence type="ECO:0000256" key="1">
    <source>
        <dbReference type="ARBA" id="ARBA00023002"/>
    </source>
</evidence>
<dbReference type="eggNOG" id="COG1979">
    <property type="taxonomic scope" value="Bacteria"/>
</dbReference>
<sequence length="388" mass="42689">MKNFVYQNPTKIIFGQGTIQQIGKEIKKHGIQKVLMIYGGGSIFKNDVYDEVVNSLKEHGIEYVEVSGVQPNPVLSKVQEAIQKAKEENVDALLAIGGGSVYDTTKAVSIGCHYDGNVWDFYEGKEKPKSGMPFFGVLTISATASEMNAGSVITNEAENKKWSCGSPVMYPKVSIIDPSVQATLPPNQTANTAIDTMAHVFELYFDGTEDVDVLVEYSEGIIRSTMKHAKILLEDPTNYQSRAQLAWCATLGLNGSNGVGRSGGDWASHGIEHSLSVLYGVAHGAGLAIVFPAWMKYVYSYNIDMFERFAEQIFNITEGTKEEKALKGIEELKSFFSSLNAPVTLKEIGVKYEDLDRIADNAAMQAPHGAIKKLYREDILEILKIAYE</sequence>
<dbReference type="CDD" id="cd08187">
    <property type="entry name" value="BDH"/>
    <property type="match status" value="1"/>
</dbReference>
<dbReference type="KEGG" id="aoe:Clos_0692"/>
<proteinExistence type="predicted"/>
<feature type="domain" description="Alcohol dehydrogenase iron-type/glycerol dehydrogenase GldA" evidence="2">
    <location>
        <begin position="9"/>
        <end position="178"/>
    </location>
</feature>
<dbReference type="InterPro" id="IPR018211">
    <property type="entry name" value="ADH_Fe_CS"/>
</dbReference>
<dbReference type="GO" id="GO:1990362">
    <property type="term" value="F:butanol dehydrogenase (NAD+) activity"/>
    <property type="evidence" value="ECO:0007669"/>
    <property type="project" value="InterPro"/>
</dbReference>
<evidence type="ECO:0000259" key="3">
    <source>
        <dbReference type="Pfam" id="PF25137"/>
    </source>
</evidence>
<protein>
    <submittedName>
        <fullName evidence="4">Iron-containing alcohol dehydrogenase</fullName>
    </submittedName>
</protein>
<dbReference type="InterPro" id="IPR044731">
    <property type="entry name" value="BDH-like"/>
</dbReference>
<organism evidence="4 5">
    <name type="scientific">Alkaliphilus oremlandii (strain OhILAs)</name>
    <name type="common">Clostridium oremlandii (strain OhILAs)</name>
    <dbReference type="NCBI Taxonomy" id="350688"/>
    <lineage>
        <taxon>Bacteria</taxon>
        <taxon>Bacillati</taxon>
        <taxon>Bacillota</taxon>
        <taxon>Clostridia</taxon>
        <taxon>Peptostreptococcales</taxon>
        <taxon>Natronincolaceae</taxon>
        <taxon>Alkaliphilus</taxon>
    </lineage>
</organism>
<dbReference type="FunFam" id="3.40.50.1970:FF:000003">
    <property type="entry name" value="Alcohol dehydrogenase, iron-containing"/>
    <property type="match status" value="1"/>
</dbReference>
<dbReference type="Pfam" id="PF00465">
    <property type="entry name" value="Fe-ADH"/>
    <property type="match status" value="1"/>
</dbReference>